<keyword evidence="7" id="KW-0408">Iron</keyword>
<dbReference type="InterPro" id="IPR027417">
    <property type="entry name" value="P-loop_NTPase"/>
</dbReference>
<dbReference type="SMART" id="SM00382">
    <property type="entry name" value="AAA"/>
    <property type="match status" value="1"/>
</dbReference>
<evidence type="ECO:0000256" key="7">
    <source>
        <dbReference type="ARBA" id="ARBA00023004"/>
    </source>
</evidence>
<dbReference type="PANTHER" id="PTHR42781">
    <property type="entry name" value="SPERMIDINE/PUTRESCINE IMPORT ATP-BINDING PROTEIN POTA"/>
    <property type="match status" value="1"/>
</dbReference>
<dbReference type="PROSITE" id="PS00211">
    <property type="entry name" value="ABC_TRANSPORTER_1"/>
    <property type="match status" value="1"/>
</dbReference>
<dbReference type="InterPro" id="IPR013611">
    <property type="entry name" value="Transp-assoc_OB_typ2"/>
</dbReference>
<evidence type="ECO:0000256" key="2">
    <source>
        <dbReference type="ARBA" id="ARBA00022448"/>
    </source>
</evidence>
<dbReference type="EC" id="3.6.3.31" evidence="11"/>
<sequence>MAELLKKTASGRLDFRRWGRSGTAGATIPAGLTFDNVTHSYGGPLSLDHINLDIKAGEVLCLLGRSGCGKTTLLRLAAGLEPVLSGTVSMDGRIVSGNGIHQPPEKRGVGLMFQDYALFPHMTILANVLFGLRDLDPAEAERAALSALSRVGLESYATDYPHALSGGEQQRVALARAIVPRPSVLLMDEPFSGLDKRLRDSVRDETLSVLKETGATALVVTHDPEEAMRMADRIVLMRAGRIVQLGTASELYTEPADLFAARFFAEVNELEGVAAEGRVETPLGTFPAPGIEAGRPVDICIRMQGIEISSKGAGTPARVMRRRFLGEVWLFELAVEGLDGIVRARVRDGVDFEIGMDVTIVASPRDVFVFAKNEDD</sequence>
<dbReference type="InterPro" id="IPR003593">
    <property type="entry name" value="AAA+_ATPase"/>
</dbReference>
<evidence type="ECO:0000256" key="9">
    <source>
        <dbReference type="ARBA" id="ARBA00023136"/>
    </source>
</evidence>
<evidence type="ECO:0000256" key="3">
    <source>
        <dbReference type="ARBA" id="ARBA00022475"/>
    </source>
</evidence>
<reference evidence="12" key="1">
    <citation type="submission" date="2017-09" db="EMBL/GenBank/DDBJ databases">
        <title>Genome sequence of Nannocystis excedens DSM 71.</title>
        <authorList>
            <person name="Blom J."/>
        </authorList>
    </citation>
    <scope>NUCLEOTIDE SEQUENCE [LARGE SCALE GENOMIC DNA]</scope>
    <source>
        <strain evidence="12">type strain: E19</strain>
    </source>
</reference>
<comment type="similarity">
    <text evidence="1">Belongs to the ABC transporter superfamily.</text>
</comment>
<accession>A0A2C9D6K4</accession>
<organism evidence="11 12">
    <name type="scientific">Hartmannibacter diazotrophicus</name>
    <dbReference type="NCBI Taxonomy" id="1482074"/>
    <lineage>
        <taxon>Bacteria</taxon>
        <taxon>Pseudomonadati</taxon>
        <taxon>Pseudomonadota</taxon>
        <taxon>Alphaproteobacteria</taxon>
        <taxon>Hyphomicrobiales</taxon>
        <taxon>Pleomorphomonadaceae</taxon>
        <taxon>Hartmannibacter</taxon>
    </lineage>
</organism>
<dbReference type="GO" id="GO:0015408">
    <property type="term" value="F:ABC-type ferric iron transporter activity"/>
    <property type="evidence" value="ECO:0007669"/>
    <property type="project" value="InterPro"/>
</dbReference>
<dbReference type="InterPro" id="IPR008995">
    <property type="entry name" value="Mo/tungstate-bd_C_term_dom"/>
</dbReference>
<evidence type="ECO:0000256" key="5">
    <source>
        <dbReference type="ARBA" id="ARBA00022741"/>
    </source>
</evidence>
<name>A0A2C9D6K4_9HYPH</name>
<dbReference type="InterPro" id="IPR015853">
    <property type="entry name" value="ABC_transpr_FbpC"/>
</dbReference>
<dbReference type="Gene3D" id="3.40.50.300">
    <property type="entry name" value="P-loop containing nucleotide triphosphate hydrolases"/>
    <property type="match status" value="1"/>
</dbReference>
<keyword evidence="6 11" id="KW-0067">ATP-binding</keyword>
<keyword evidence="12" id="KW-1185">Reference proteome</keyword>
<evidence type="ECO:0000259" key="10">
    <source>
        <dbReference type="PROSITE" id="PS50893"/>
    </source>
</evidence>
<keyword evidence="5" id="KW-0547">Nucleotide-binding</keyword>
<keyword evidence="3" id="KW-1003">Cell membrane</keyword>
<evidence type="ECO:0000256" key="1">
    <source>
        <dbReference type="ARBA" id="ARBA00005417"/>
    </source>
</evidence>
<dbReference type="EMBL" id="LT960614">
    <property type="protein sequence ID" value="SON55952.1"/>
    <property type="molecule type" value="Genomic_DNA"/>
</dbReference>
<dbReference type="InterPro" id="IPR017871">
    <property type="entry name" value="ABC_transporter-like_CS"/>
</dbReference>
<dbReference type="InterPro" id="IPR050093">
    <property type="entry name" value="ABC_SmlMolc_Importer"/>
</dbReference>
<dbReference type="PANTHER" id="PTHR42781:SF4">
    <property type="entry name" value="SPERMIDINE_PUTRESCINE IMPORT ATP-BINDING PROTEIN POTA"/>
    <property type="match status" value="1"/>
</dbReference>
<proteinExistence type="inferred from homology"/>
<evidence type="ECO:0000256" key="8">
    <source>
        <dbReference type="ARBA" id="ARBA00023065"/>
    </source>
</evidence>
<keyword evidence="11" id="KW-0378">Hydrolase</keyword>
<evidence type="ECO:0000256" key="4">
    <source>
        <dbReference type="ARBA" id="ARBA00022496"/>
    </source>
</evidence>
<keyword evidence="9" id="KW-0472">Membrane</keyword>
<dbReference type="KEGG" id="hdi:HDIA_2411"/>
<evidence type="ECO:0000256" key="6">
    <source>
        <dbReference type="ARBA" id="ARBA00022840"/>
    </source>
</evidence>
<dbReference type="InterPro" id="IPR003439">
    <property type="entry name" value="ABC_transporter-like_ATP-bd"/>
</dbReference>
<dbReference type="AlphaFoldDB" id="A0A2C9D6K4"/>
<dbReference type="CDD" id="cd03259">
    <property type="entry name" value="ABC_Carb_Solutes_like"/>
    <property type="match status" value="1"/>
</dbReference>
<dbReference type="FunFam" id="3.40.50.300:FF:000425">
    <property type="entry name" value="Probable ABC transporter, ATP-binding subunit"/>
    <property type="match status" value="1"/>
</dbReference>
<protein>
    <submittedName>
        <fullName evidence="11">Spermidine/putrescine import ATP-binding protein PotA</fullName>
        <ecNumber evidence="11">3.6.3.31</ecNumber>
    </submittedName>
</protein>
<keyword evidence="4" id="KW-0410">Iron transport</keyword>
<dbReference type="RefSeq" id="WP_245884252.1">
    <property type="nucleotide sequence ID" value="NZ_LT960614.1"/>
</dbReference>
<dbReference type="GO" id="GO:0005524">
    <property type="term" value="F:ATP binding"/>
    <property type="evidence" value="ECO:0007669"/>
    <property type="project" value="UniProtKB-KW"/>
</dbReference>
<dbReference type="SUPFAM" id="SSF50331">
    <property type="entry name" value="MOP-like"/>
    <property type="match status" value="1"/>
</dbReference>
<evidence type="ECO:0000313" key="12">
    <source>
        <dbReference type="Proteomes" id="UP000223606"/>
    </source>
</evidence>
<dbReference type="GO" id="GO:0015697">
    <property type="term" value="P:quaternary ammonium group transport"/>
    <property type="evidence" value="ECO:0007669"/>
    <property type="project" value="UniProtKB-ARBA"/>
</dbReference>
<feature type="domain" description="ABC transporter" evidence="10">
    <location>
        <begin position="32"/>
        <end position="264"/>
    </location>
</feature>
<gene>
    <name evidence="11" type="primary">potA_3</name>
    <name evidence="11" type="ORF">HDIA_2411</name>
</gene>
<dbReference type="Pfam" id="PF00005">
    <property type="entry name" value="ABC_tran"/>
    <property type="match status" value="1"/>
</dbReference>
<dbReference type="Pfam" id="PF08402">
    <property type="entry name" value="TOBE_2"/>
    <property type="match status" value="1"/>
</dbReference>
<dbReference type="GO" id="GO:0043190">
    <property type="term" value="C:ATP-binding cassette (ABC) transporter complex"/>
    <property type="evidence" value="ECO:0007669"/>
    <property type="project" value="InterPro"/>
</dbReference>
<keyword evidence="2" id="KW-0813">Transport</keyword>
<dbReference type="PROSITE" id="PS50893">
    <property type="entry name" value="ABC_TRANSPORTER_2"/>
    <property type="match status" value="1"/>
</dbReference>
<dbReference type="SUPFAM" id="SSF52540">
    <property type="entry name" value="P-loop containing nucleoside triphosphate hydrolases"/>
    <property type="match status" value="1"/>
</dbReference>
<dbReference type="Proteomes" id="UP000223606">
    <property type="component" value="Chromosome 1"/>
</dbReference>
<keyword evidence="8" id="KW-0406">Ion transport</keyword>
<evidence type="ECO:0000313" key="11">
    <source>
        <dbReference type="EMBL" id="SON55952.1"/>
    </source>
</evidence>
<dbReference type="GO" id="GO:0016887">
    <property type="term" value="F:ATP hydrolysis activity"/>
    <property type="evidence" value="ECO:0007669"/>
    <property type="project" value="InterPro"/>
</dbReference>